<evidence type="ECO:0000313" key="2">
    <source>
        <dbReference type="Proteomes" id="UP000535491"/>
    </source>
</evidence>
<dbReference type="AlphaFoldDB" id="A0A7W1WUH8"/>
<name>A0A7W1WUH8_9BACL</name>
<proteinExistence type="predicted"/>
<dbReference type="Proteomes" id="UP000535491">
    <property type="component" value="Unassembled WGS sequence"/>
</dbReference>
<reference evidence="1 2" key="1">
    <citation type="submission" date="2020-07" db="EMBL/GenBank/DDBJ databases">
        <authorList>
            <person name="Feng H."/>
        </authorList>
    </citation>
    <scope>NUCLEOTIDE SEQUENCE [LARGE SCALE GENOMIC DNA]</scope>
    <source>
        <strain evidence="2">s-10</strain>
    </source>
</reference>
<sequence length="69" mass="7856">MCDIQRYPGEWKLSSYERAEIIIEPTWDRVESLLKQMDGSTFTQVSLDLKGVGGMLASGGRNTPFHFFN</sequence>
<accession>A0A7W1WUH8</accession>
<keyword evidence="2" id="KW-1185">Reference proteome</keyword>
<dbReference type="EMBL" id="JACEIQ010000028">
    <property type="protein sequence ID" value="MBA4496267.1"/>
    <property type="molecule type" value="Genomic_DNA"/>
</dbReference>
<gene>
    <name evidence="1" type="ORF">H1191_18550</name>
</gene>
<protein>
    <submittedName>
        <fullName evidence="1">Uncharacterized protein</fullName>
    </submittedName>
</protein>
<organism evidence="1 2">
    <name type="scientific">Paenactinomyces guangxiensis</name>
    <dbReference type="NCBI Taxonomy" id="1490290"/>
    <lineage>
        <taxon>Bacteria</taxon>
        <taxon>Bacillati</taxon>
        <taxon>Bacillota</taxon>
        <taxon>Bacilli</taxon>
        <taxon>Bacillales</taxon>
        <taxon>Thermoactinomycetaceae</taxon>
        <taxon>Paenactinomyces</taxon>
    </lineage>
</organism>
<dbReference type="RefSeq" id="WP_181754540.1">
    <property type="nucleotide sequence ID" value="NZ_JACEIQ010000028.1"/>
</dbReference>
<comment type="caution">
    <text evidence="1">The sequence shown here is derived from an EMBL/GenBank/DDBJ whole genome shotgun (WGS) entry which is preliminary data.</text>
</comment>
<evidence type="ECO:0000313" key="1">
    <source>
        <dbReference type="EMBL" id="MBA4496267.1"/>
    </source>
</evidence>